<keyword evidence="1" id="KW-1133">Transmembrane helix</keyword>
<accession>A0A383ETQ6</accession>
<feature type="non-terminal residue" evidence="2">
    <location>
        <position position="35"/>
    </location>
</feature>
<sequence>MVISTIFWILFLSFTVFTLYLSFQRVPEANVRLVE</sequence>
<dbReference type="AlphaFoldDB" id="A0A383ETQ6"/>
<name>A0A383ETQ6_9ZZZZ</name>
<evidence type="ECO:0000256" key="1">
    <source>
        <dbReference type="SAM" id="Phobius"/>
    </source>
</evidence>
<protein>
    <submittedName>
        <fullName evidence="2">Uncharacterized protein</fullName>
    </submittedName>
</protein>
<organism evidence="2">
    <name type="scientific">marine metagenome</name>
    <dbReference type="NCBI Taxonomy" id="408172"/>
    <lineage>
        <taxon>unclassified sequences</taxon>
        <taxon>metagenomes</taxon>
        <taxon>ecological metagenomes</taxon>
    </lineage>
</organism>
<proteinExistence type="predicted"/>
<feature type="transmembrane region" description="Helical" evidence="1">
    <location>
        <begin position="6"/>
        <end position="23"/>
    </location>
</feature>
<reference evidence="2" key="1">
    <citation type="submission" date="2018-05" db="EMBL/GenBank/DDBJ databases">
        <authorList>
            <person name="Lanie J.A."/>
            <person name="Ng W.-L."/>
            <person name="Kazmierczak K.M."/>
            <person name="Andrzejewski T.M."/>
            <person name="Davidsen T.M."/>
            <person name="Wayne K.J."/>
            <person name="Tettelin H."/>
            <person name="Glass J.I."/>
            <person name="Rusch D."/>
            <person name="Podicherti R."/>
            <person name="Tsui H.-C.T."/>
            <person name="Winkler M.E."/>
        </authorList>
    </citation>
    <scope>NUCLEOTIDE SEQUENCE</scope>
</reference>
<keyword evidence="1" id="KW-0812">Transmembrane</keyword>
<gene>
    <name evidence="2" type="ORF">METZ01_LOCUS512883</name>
</gene>
<evidence type="ECO:0000313" key="2">
    <source>
        <dbReference type="EMBL" id="SVE60029.1"/>
    </source>
</evidence>
<dbReference type="EMBL" id="UINC01228632">
    <property type="protein sequence ID" value="SVE60029.1"/>
    <property type="molecule type" value="Genomic_DNA"/>
</dbReference>
<keyword evidence="1" id="KW-0472">Membrane</keyword>